<sequence>MREFEWKRKGVHLGAIVLPILYYLLPVPVGRACLLALTGIVIILDVVRLRHSTAHSIFVLVFGPVIRRHEVWSLTGATYLLFSSLICVFVYDKPVAVAAISFLVLGDLMAAIVGTRWGRVRVWGKTIEGAVACFVTCLIVVWVIPELSLRVGLAGALVAAVVEIVPVPLDDNLSIPLMSGLAMQLLTL</sequence>
<reference evidence="2 3" key="1">
    <citation type="journal article" date="2015" name="Microbiome">
        <title>Genomic resolution of linkages in carbon, nitrogen, and sulfur cycling among widespread estuary sediment bacteria.</title>
        <authorList>
            <person name="Baker B.J."/>
            <person name="Lazar C.S."/>
            <person name="Teske A.P."/>
            <person name="Dick G.J."/>
        </authorList>
    </citation>
    <scope>NUCLEOTIDE SEQUENCE [LARGE SCALE GENOMIC DNA]</scope>
    <source>
        <strain evidence="2">DG_24</strain>
    </source>
</reference>
<dbReference type="Proteomes" id="UP000052008">
    <property type="component" value="Unassembled WGS sequence"/>
</dbReference>
<feature type="transmembrane region" description="Helical" evidence="1">
    <location>
        <begin position="127"/>
        <end position="145"/>
    </location>
</feature>
<dbReference type="InterPro" id="IPR037997">
    <property type="entry name" value="Dgk1-like"/>
</dbReference>
<comment type="caution">
    <text evidence="2">The sequence shown here is derived from an EMBL/GenBank/DDBJ whole genome shotgun (WGS) entry which is preliminary data.</text>
</comment>
<feature type="transmembrane region" description="Helical" evidence="1">
    <location>
        <begin position="97"/>
        <end position="115"/>
    </location>
</feature>
<feature type="transmembrane region" description="Helical" evidence="1">
    <location>
        <begin position="20"/>
        <end position="44"/>
    </location>
</feature>
<dbReference type="AlphaFoldDB" id="A0A0S7WUP0"/>
<proteinExistence type="predicted"/>
<dbReference type="PANTHER" id="PTHR31303:SF1">
    <property type="entry name" value="CTP-DEPENDENT DIACYLGLYCEROL KINASE 1"/>
    <property type="match status" value="1"/>
</dbReference>
<evidence type="ECO:0000313" key="2">
    <source>
        <dbReference type="EMBL" id="KPJ53901.1"/>
    </source>
</evidence>
<gene>
    <name evidence="2" type="ORF">AMJ39_02600</name>
</gene>
<dbReference type="GO" id="GO:0004143">
    <property type="term" value="F:ATP-dependent diacylglycerol kinase activity"/>
    <property type="evidence" value="ECO:0007669"/>
    <property type="project" value="InterPro"/>
</dbReference>
<dbReference type="STRING" id="1703770.AMJ39_02600"/>
<feature type="transmembrane region" description="Helical" evidence="1">
    <location>
        <begin position="71"/>
        <end position="91"/>
    </location>
</feature>
<accession>A0A0S7WUP0</accession>
<keyword evidence="1" id="KW-0812">Transmembrane</keyword>
<evidence type="ECO:0008006" key="4">
    <source>
        <dbReference type="Google" id="ProtNLM"/>
    </source>
</evidence>
<dbReference type="PANTHER" id="PTHR31303">
    <property type="entry name" value="CTP-DEPENDENT DIACYLGLYCEROL KINASE 1"/>
    <property type="match status" value="1"/>
</dbReference>
<feature type="transmembrane region" description="Helical" evidence="1">
    <location>
        <begin position="151"/>
        <end position="169"/>
    </location>
</feature>
<evidence type="ECO:0000313" key="3">
    <source>
        <dbReference type="Proteomes" id="UP000052008"/>
    </source>
</evidence>
<keyword evidence="1" id="KW-0472">Membrane</keyword>
<protein>
    <recommendedName>
        <fullName evidence="4">Phosphatidate cytidylyltransferase</fullName>
    </recommendedName>
</protein>
<dbReference type="EMBL" id="LIZS01000010">
    <property type="protein sequence ID" value="KPJ53901.1"/>
    <property type="molecule type" value="Genomic_DNA"/>
</dbReference>
<organism evidence="2 3">
    <name type="scientific">candidate division TA06 bacterium DG_24</name>
    <dbReference type="NCBI Taxonomy" id="1703770"/>
    <lineage>
        <taxon>Bacteria</taxon>
        <taxon>Bacteria division TA06</taxon>
    </lineage>
</organism>
<name>A0A0S7WUP0_UNCT6</name>
<keyword evidence="1" id="KW-1133">Transmembrane helix</keyword>
<evidence type="ECO:0000256" key="1">
    <source>
        <dbReference type="SAM" id="Phobius"/>
    </source>
</evidence>